<dbReference type="Gene3D" id="1.10.30.10">
    <property type="entry name" value="High mobility group box domain"/>
    <property type="match status" value="1"/>
</dbReference>
<evidence type="ECO:0000313" key="3">
    <source>
        <dbReference type="Proteomes" id="UP000789508"/>
    </source>
</evidence>
<name>A0A9N9AZ52_9GLOM</name>
<proteinExistence type="predicted"/>
<reference evidence="2" key="1">
    <citation type="submission" date="2021-06" db="EMBL/GenBank/DDBJ databases">
        <authorList>
            <person name="Kallberg Y."/>
            <person name="Tangrot J."/>
            <person name="Rosling A."/>
        </authorList>
    </citation>
    <scope>NUCLEOTIDE SEQUENCE</scope>
    <source>
        <strain evidence="2">FL130A</strain>
    </source>
</reference>
<organism evidence="2 3">
    <name type="scientific">Ambispora leptoticha</name>
    <dbReference type="NCBI Taxonomy" id="144679"/>
    <lineage>
        <taxon>Eukaryota</taxon>
        <taxon>Fungi</taxon>
        <taxon>Fungi incertae sedis</taxon>
        <taxon>Mucoromycota</taxon>
        <taxon>Glomeromycotina</taxon>
        <taxon>Glomeromycetes</taxon>
        <taxon>Archaeosporales</taxon>
        <taxon>Ambisporaceae</taxon>
        <taxon>Ambispora</taxon>
    </lineage>
</organism>
<accession>A0A9N9AZ52</accession>
<evidence type="ECO:0000313" key="2">
    <source>
        <dbReference type="EMBL" id="CAG8547378.1"/>
    </source>
</evidence>
<feature type="compositionally biased region" description="Polar residues" evidence="1">
    <location>
        <begin position="243"/>
        <end position="260"/>
    </location>
</feature>
<dbReference type="OrthoDB" id="2423183at2759"/>
<comment type="caution">
    <text evidence="2">The sequence shown here is derived from an EMBL/GenBank/DDBJ whole genome shotgun (WGS) entry which is preliminary data.</text>
</comment>
<dbReference type="AlphaFoldDB" id="A0A9N9AZ52"/>
<protein>
    <submittedName>
        <fullName evidence="2">2937_t:CDS:1</fullName>
    </submittedName>
</protein>
<dbReference type="Proteomes" id="UP000789508">
    <property type="component" value="Unassembled WGS sequence"/>
</dbReference>
<sequence length="275" mass="31482">MRVDYLYGARDSENIDDLVETGTENEGLFSNQFETEEDYNNDFEESEKEKERKMQEILPFPLPSPPQIDLDEMVNKLLQKTRVNPRMPNEFFIFRKVIVKELKSLAATRTTNGQSKKAKMTKVSKMASDSWRVAPQSVKTEYRKLAREVERMYIDAKTKQCINNNNSGNDNTQYDNQEFENLFNLNCYYTPLSNLPVTTLSNDAIDTPTTATTNYSPFSQYDYSTLTPMTAASCDSFADDQTSPLLSMMSTNPPQQQPPTLSDIDFLPELSLLDL</sequence>
<gene>
    <name evidence="2" type="ORF">ALEPTO_LOCUS5706</name>
</gene>
<keyword evidence="3" id="KW-1185">Reference proteome</keyword>
<dbReference type="EMBL" id="CAJVPS010001684">
    <property type="protein sequence ID" value="CAG8547378.1"/>
    <property type="molecule type" value="Genomic_DNA"/>
</dbReference>
<dbReference type="SUPFAM" id="SSF47095">
    <property type="entry name" value="HMG-box"/>
    <property type="match status" value="1"/>
</dbReference>
<dbReference type="InterPro" id="IPR036910">
    <property type="entry name" value="HMG_box_dom_sf"/>
</dbReference>
<feature type="region of interest" description="Disordered" evidence="1">
    <location>
        <begin position="243"/>
        <end position="263"/>
    </location>
</feature>
<evidence type="ECO:0000256" key="1">
    <source>
        <dbReference type="SAM" id="MobiDB-lite"/>
    </source>
</evidence>